<reference evidence="2 3" key="1">
    <citation type="submission" date="2021-06" db="EMBL/GenBank/DDBJ databases">
        <title>Caerostris extrusa draft genome.</title>
        <authorList>
            <person name="Kono N."/>
            <person name="Arakawa K."/>
        </authorList>
    </citation>
    <scope>NUCLEOTIDE SEQUENCE [LARGE SCALE GENOMIC DNA]</scope>
</reference>
<gene>
    <name evidence="2" type="ORF">CEXT_669721</name>
</gene>
<feature type="region of interest" description="Disordered" evidence="1">
    <location>
        <begin position="33"/>
        <end position="55"/>
    </location>
</feature>
<evidence type="ECO:0000313" key="2">
    <source>
        <dbReference type="EMBL" id="GIX75776.1"/>
    </source>
</evidence>
<dbReference type="Proteomes" id="UP001054945">
    <property type="component" value="Unassembled WGS sequence"/>
</dbReference>
<organism evidence="2 3">
    <name type="scientific">Caerostris extrusa</name>
    <name type="common">Bark spider</name>
    <name type="synonym">Caerostris bankana</name>
    <dbReference type="NCBI Taxonomy" id="172846"/>
    <lineage>
        <taxon>Eukaryota</taxon>
        <taxon>Metazoa</taxon>
        <taxon>Ecdysozoa</taxon>
        <taxon>Arthropoda</taxon>
        <taxon>Chelicerata</taxon>
        <taxon>Arachnida</taxon>
        <taxon>Araneae</taxon>
        <taxon>Araneomorphae</taxon>
        <taxon>Entelegynae</taxon>
        <taxon>Araneoidea</taxon>
        <taxon>Araneidae</taxon>
        <taxon>Caerostris</taxon>
    </lineage>
</organism>
<keyword evidence="3" id="KW-1185">Reference proteome</keyword>
<sequence>MGEDTFSKSIACATATLFASSTENISDHFEKSLAQGSTAGKTSPSQKSRHEDLLSQKSHPQNDLYDAIFFQPHSVFWTFGQALGTLLDSQRKTLVFYAVDWIEIQFFPTKTYKSLHISRCVSLKEIQHKSFNPQKFPSGTLPSMIEKQKPTIIFLSWRNLIFQTLLAQEGKERQRSKNKRKIKSIQ</sequence>
<feature type="compositionally biased region" description="Polar residues" evidence="1">
    <location>
        <begin position="34"/>
        <end position="46"/>
    </location>
</feature>
<evidence type="ECO:0000256" key="1">
    <source>
        <dbReference type="SAM" id="MobiDB-lite"/>
    </source>
</evidence>
<accession>A0AAV4MWN6</accession>
<name>A0AAV4MWN6_CAEEX</name>
<dbReference type="AlphaFoldDB" id="A0AAV4MWN6"/>
<protein>
    <submittedName>
        <fullName evidence="2">Uncharacterized protein</fullName>
    </submittedName>
</protein>
<evidence type="ECO:0000313" key="3">
    <source>
        <dbReference type="Proteomes" id="UP001054945"/>
    </source>
</evidence>
<dbReference type="EMBL" id="BPLR01002620">
    <property type="protein sequence ID" value="GIX75776.1"/>
    <property type="molecule type" value="Genomic_DNA"/>
</dbReference>
<proteinExistence type="predicted"/>
<comment type="caution">
    <text evidence="2">The sequence shown here is derived from an EMBL/GenBank/DDBJ whole genome shotgun (WGS) entry which is preliminary data.</text>
</comment>